<reference evidence="1 2" key="1">
    <citation type="journal article" date="2020" name="Harmful Algae">
        <title>Molecular and morphological characterization of a novel dihydroanatoxin-a producing Microcoleus species (cyanobacteria) from the Russian River, California, USA.</title>
        <authorList>
            <person name="Conklin K.Y."/>
            <person name="Stancheva R."/>
            <person name="Otten T.G."/>
            <person name="Fadness R."/>
            <person name="Boyer G.L."/>
            <person name="Read B."/>
            <person name="Zhang X."/>
            <person name="Sheath R.G."/>
        </authorList>
    </citation>
    <scope>NUCLEOTIDE SEQUENCE [LARGE SCALE GENOMIC DNA]</scope>
    <source>
        <strain evidence="1 2">PTRS2</strain>
    </source>
</reference>
<evidence type="ECO:0000313" key="1">
    <source>
        <dbReference type="EMBL" id="MEK0187742.1"/>
    </source>
</evidence>
<dbReference type="EMBL" id="JBBLXS010000425">
    <property type="protein sequence ID" value="MEK0187742.1"/>
    <property type="molecule type" value="Genomic_DNA"/>
</dbReference>
<dbReference type="Proteomes" id="UP001384579">
    <property type="component" value="Unassembled WGS sequence"/>
</dbReference>
<organism evidence="1 2">
    <name type="scientific">Microcoleus anatoxicus PTRS2</name>
    <dbReference type="NCBI Taxonomy" id="2705321"/>
    <lineage>
        <taxon>Bacteria</taxon>
        <taxon>Bacillati</taxon>
        <taxon>Cyanobacteriota</taxon>
        <taxon>Cyanophyceae</taxon>
        <taxon>Oscillatoriophycideae</taxon>
        <taxon>Oscillatoriales</taxon>
        <taxon>Microcoleaceae</taxon>
        <taxon>Microcoleus</taxon>
        <taxon>Microcoleus anatoxicus</taxon>
    </lineage>
</organism>
<evidence type="ECO:0000313" key="2">
    <source>
        <dbReference type="Proteomes" id="UP001384579"/>
    </source>
</evidence>
<accession>A0ABU8YTT6</accession>
<dbReference type="RefSeq" id="WP_340523109.1">
    <property type="nucleotide sequence ID" value="NZ_JBBLXS010000425.1"/>
</dbReference>
<keyword evidence="2" id="KW-1185">Reference proteome</keyword>
<comment type="caution">
    <text evidence="1">The sequence shown here is derived from an EMBL/GenBank/DDBJ whole genome shotgun (WGS) entry which is preliminary data.</text>
</comment>
<name>A0ABU8YTT6_9CYAN</name>
<protein>
    <submittedName>
        <fullName evidence="1">Uncharacterized protein</fullName>
    </submittedName>
</protein>
<sequence length="80" mass="9350">MIPKEPTYRDRLQPWHLIRHLPNCQRLTVARFARRRDAESYLNALRRLMPAVPHTIIFVNAVPVLDENTVPIPTQLAIEV</sequence>
<proteinExistence type="predicted"/>
<gene>
    <name evidence="1" type="ORF">WMG39_23275</name>
</gene>